<keyword evidence="8" id="KW-0677">Repeat</keyword>
<evidence type="ECO:0000256" key="1">
    <source>
        <dbReference type="ARBA" id="ARBA00000968"/>
    </source>
</evidence>
<dbReference type="GO" id="GO:0004746">
    <property type="term" value="F:riboflavin synthase activity"/>
    <property type="evidence" value="ECO:0007669"/>
    <property type="project" value="UniProtKB-EC"/>
</dbReference>
<dbReference type="InterPro" id="IPR017938">
    <property type="entry name" value="Riboflavin_synthase-like_b-brl"/>
</dbReference>
<comment type="pathway">
    <text evidence="3">Cofactor biosynthesis; riboflavin biosynthesis; riboflavin from 2-hydroxy-3-oxobutyl phosphate and 5-amino-6-(D-ribitylamino)uracil: step 2/2.</text>
</comment>
<evidence type="ECO:0000256" key="4">
    <source>
        <dbReference type="ARBA" id="ARBA00012827"/>
    </source>
</evidence>
<keyword evidence="6" id="KW-0686">Riboflavin biosynthesis</keyword>
<evidence type="ECO:0000259" key="9">
    <source>
        <dbReference type="PROSITE" id="PS51177"/>
    </source>
</evidence>
<organism evidence="10">
    <name type="scientific">marine sediment metagenome</name>
    <dbReference type="NCBI Taxonomy" id="412755"/>
    <lineage>
        <taxon>unclassified sequences</taxon>
        <taxon>metagenomes</taxon>
        <taxon>ecological metagenomes</taxon>
    </lineage>
</organism>
<dbReference type="PANTHER" id="PTHR21098:SF12">
    <property type="entry name" value="RIBOFLAVIN SYNTHASE"/>
    <property type="match status" value="1"/>
</dbReference>
<evidence type="ECO:0000256" key="5">
    <source>
        <dbReference type="ARBA" id="ARBA00013950"/>
    </source>
</evidence>
<evidence type="ECO:0000256" key="6">
    <source>
        <dbReference type="ARBA" id="ARBA00022619"/>
    </source>
</evidence>
<evidence type="ECO:0000256" key="8">
    <source>
        <dbReference type="ARBA" id="ARBA00022737"/>
    </source>
</evidence>
<evidence type="ECO:0000256" key="3">
    <source>
        <dbReference type="ARBA" id="ARBA00004887"/>
    </source>
</evidence>
<evidence type="ECO:0000256" key="2">
    <source>
        <dbReference type="ARBA" id="ARBA00002803"/>
    </source>
</evidence>
<feature type="domain" description="Lumazine-binding" evidence="9">
    <location>
        <begin position="1"/>
        <end position="69"/>
    </location>
</feature>
<dbReference type="GO" id="GO:0009231">
    <property type="term" value="P:riboflavin biosynthetic process"/>
    <property type="evidence" value="ECO:0007669"/>
    <property type="project" value="UniProtKB-KW"/>
</dbReference>
<dbReference type="PROSITE" id="PS51177">
    <property type="entry name" value="LUMAZINE_BIND"/>
    <property type="match status" value="1"/>
</dbReference>
<proteinExistence type="predicted"/>
<evidence type="ECO:0000313" key="10">
    <source>
        <dbReference type="EMBL" id="GAH06428.1"/>
    </source>
</evidence>
<feature type="non-terminal residue" evidence="10">
    <location>
        <position position="69"/>
    </location>
</feature>
<dbReference type="InterPro" id="IPR001783">
    <property type="entry name" value="Lumazine-bd"/>
</dbReference>
<dbReference type="SUPFAM" id="SSF63380">
    <property type="entry name" value="Riboflavin synthase domain-like"/>
    <property type="match status" value="1"/>
</dbReference>
<sequence>MFTGLVETKETVSSVTNTGNGIRLSVTQKDDFDLKLGESVSVNGVCLTVIKHKGEISFDVSPETIKSTN</sequence>
<dbReference type="AlphaFoldDB" id="X1ECM1"/>
<accession>X1ECM1</accession>
<dbReference type="Pfam" id="PF00677">
    <property type="entry name" value="Lum_binding"/>
    <property type="match status" value="1"/>
</dbReference>
<dbReference type="EMBL" id="BART01038624">
    <property type="protein sequence ID" value="GAH06428.1"/>
    <property type="molecule type" value="Genomic_DNA"/>
</dbReference>
<gene>
    <name evidence="10" type="ORF">S01H4_63949</name>
</gene>
<name>X1ECM1_9ZZZZ</name>
<comment type="catalytic activity">
    <reaction evidence="1">
        <text>2 6,7-dimethyl-8-(1-D-ribityl)lumazine + H(+) = 5-amino-6-(D-ribitylamino)uracil + riboflavin</text>
        <dbReference type="Rhea" id="RHEA:20772"/>
        <dbReference type="ChEBI" id="CHEBI:15378"/>
        <dbReference type="ChEBI" id="CHEBI:15934"/>
        <dbReference type="ChEBI" id="CHEBI:57986"/>
        <dbReference type="ChEBI" id="CHEBI:58201"/>
        <dbReference type="EC" id="2.5.1.9"/>
    </reaction>
</comment>
<dbReference type="EC" id="2.5.1.9" evidence="4"/>
<comment type="caution">
    <text evidence="10">The sequence shown here is derived from an EMBL/GenBank/DDBJ whole genome shotgun (WGS) entry which is preliminary data.</text>
</comment>
<dbReference type="InterPro" id="IPR026017">
    <property type="entry name" value="Lumazine-bd_dom"/>
</dbReference>
<reference evidence="10" key="1">
    <citation type="journal article" date="2014" name="Front. Microbiol.">
        <title>High frequency of phylogenetically diverse reductive dehalogenase-homologous genes in deep subseafloor sedimentary metagenomes.</title>
        <authorList>
            <person name="Kawai M."/>
            <person name="Futagami T."/>
            <person name="Toyoda A."/>
            <person name="Takaki Y."/>
            <person name="Nishi S."/>
            <person name="Hori S."/>
            <person name="Arai W."/>
            <person name="Tsubouchi T."/>
            <person name="Morono Y."/>
            <person name="Uchiyama I."/>
            <person name="Ito T."/>
            <person name="Fujiyama A."/>
            <person name="Inagaki F."/>
            <person name="Takami H."/>
        </authorList>
    </citation>
    <scope>NUCLEOTIDE SEQUENCE</scope>
    <source>
        <strain evidence="10">Expedition CK06-06</strain>
    </source>
</reference>
<dbReference type="PANTHER" id="PTHR21098">
    <property type="entry name" value="RIBOFLAVIN SYNTHASE ALPHA CHAIN"/>
    <property type="match status" value="1"/>
</dbReference>
<keyword evidence="7" id="KW-0808">Transferase</keyword>
<dbReference type="InterPro" id="IPR023366">
    <property type="entry name" value="ATP_synth_asu-like_sf"/>
</dbReference>
<protein>
    <recommendedName>
        <fullName evidence="5">Riboflavin synthase</fullName>
        <ecNumber evidence="4">2.5.1.9</ecNumber>
    </recommendedName>
</protein>
<dbReference type="Gene3D" id="2.40.30.20">
    <property type="match status" value="1"/>
</dbReference>
<evidence type="ECO:0000256" key="7">
    <source>
        <dbReference type="ARBA" id="ARBA00022679"/>
    </source>
</evidence>
<comment type="function">
    <text evidence="2">Catalyzes the dismutation of two molecules of 6,7-dimethyl-8-ribityllumazine, resulting in the formation of riboflavin and 5-amino-6-(D-ribitylamino)uracil.</text>
</comment>